<feature type="region of interest" description="Disordered" evidence="7">
    <location>
        <begin position="1431"/>
        <end position="1618"/>
    </location>
</feature>
<evidence type="ECO:0000313" key="9">
    <source>
        <dbReference type="EMBL" id="KAJ5340828.1"/>
    </source>
</evidence>
<dbReference type="GO" id="GO:0140445">
    <property type="term" value="C:chromosome, telomeric repeat region"/>
    <property type="evidence" value="ECO:0007669"/>
    <property type="project" value="TreeGrafter"/>
</dbReference>
<evidence type="ECO:0000313" key="10">
    <source>
        <dbReference type="Proteomes" id="UP001148299"/>
    </source>
</evidence>
<evidence type="ECO:0000256" key="2">
    <source>
        <dbReference type="ARBA" id="ARBA00004574"/>
    </source>
</evidence>
<keyword evidence="6" id="KW-0131">Cell cycle</keyword>
<feature type="compositionally biased region" description="Basic and acidic residues" evidence="7">
    <location>
        <begin position="1303"/>
        <end position="1318"/>
    </location>
</feature>
<proteinExistence type="predicted"/>
<keyword evidence="5" id="KW-0539">Nucleus</keyword>
<dbReference type="GO" id="GO:0000723">
    <property type="term" value="P:telomere maintenance"/>
    <property type="evidence" value="ECO:0007669"/>
    <property type="project" value="TreeGrafter"/>
</dbReference>
<feature type="domain" description="Telomere-associated protein Rif1 N-terminal" evidence="8">
    <location>
        <begin position="128"/>
        <end position="501"/>
    </location>
</feature>
<feature type="region of interest" description="Disordered" evidence="7">
    <location>
        <begin position="1635"/>
        <end position="1679"/>
    </location>
</feature>
<evidence type="ECO:0000259" key="8">
    <source>
        <dbReference type="Pfam" id="PF12231"/>
    </source>
</evidence>
<evidence type="ECO:0000256" key="7">
    <source>
        <dbReference type="SAM" id="MobiDB-lite"/>
    </source>
</evidence>
<accession>A0A9W9QMU5</accession>
<comment type="subcellular location">
    <subcellularLocation>
        <location evidence="2">Chromosome</location>
        <location evidence="2">Telomere</location>
    </subcellularLocation>
    <subcellularLocation>
        <location evidence="1">Nucleus</location>
    </subcellularLocation>
</comment>
<protein>
    <submittedName>
        <fullName evidence="9">Rap1-interacting factor 1 N-terminal</fullName>
    </submittedName>
</protein>
<feature type="compositionally biased region" description="Polar residues" evidence="7">
    <location>
        <begin position="1281"/>
        <end position="1302"/>
    </location>
</feature>
<feature type="compositionally biased region" description="Basic residues" evidence="7">
    <location>
        <begin position="1260"/>
        <end position="1274"/>
    </location>
</feature>
<feature type="compositionally biased region" description="Polar residues" evidence="7">
    <location>
        <begin position="1158"/>
        <end position="1167"/>
    </location>
</feature>
<feature type="compositionally biased region" description="Basic residues" evidence="7">
    <location>
        <begin position="1517"/>
        <end position="1527"/>
    </location>
</feature>
<feature type="compositionally biased region" description="Polar residues" evidence="7">
    <location>
        <begin position="1496"/>
        <end position="1516"/>
    </location>
</feature>
<feature type="compositionally biased region" description="Polar residues" evidence="7">
    <location>
        <begin position="1537"/>
        <end position="1550"/>
    </location>
</feature>
<feature type="compositionally biased region" description="Basic and acidic residues" evidence="7">
    <location>
        <begin position="1434"/>
        <end position="1458"/>
    </location>
</feature>
<keyword evidence="10" id="KW-1185">Reference proteome</keyword>
<organism evidence="9 10">
    <name type="scientific">Penicillium brevicompactum</name>
    <dbReference type="NCBI Taxonomy" id="5074"/>
    <lineage>
        <taxon>Eukaryota</taxon>
        <taxon>Fungi</taxon>
        <taxon>Dikarya</taxon>
        <taxon>Ascomycota</taxon>
        <taxon>Pezizomycotina</taxon>
        <taxon>Eurotiomycetes</taxon>
        <taxon>Eurotiomycetidae</taxon>
        <taxon>Eurotiales</taxon>
        <taxon>Aspergillaceae</taxon>
        <taxon>Penicillium</taxon>
    </lineage>
</organism>
<dbReference type="PANTHER" id="PTHR22928">
    <property type="entry name" value="TELOMERE-ASSOCIATED PROTEIN RIF1"/>
    <property type="match status" value="1"/>
</dbReference>
<sequence length="1772" mass="194644">MVEIFSARPPTPPRTASRIADDNQIASPLTVSTPKTSSFESLESAPGTSSRSSKRVNFSPWPKFIKPPTFASASQSAGDIKIIPSTDSKPTKSILKTTQSPIPAWSPNVNIFTAESLAMLLESSITQLAGESTSSRLDAYMQFFNALRAYDGLPAGQEIGEKLKTITEFIQRDVKRDLTNAGIQDTNLANQALKLSATFIWHPQISAKIPEDFKIFLVEHSISSLHEAKAPKSVLAHYMAILHTQNFSPKVMTNARVTRILTILQDITKRISGNGILSNRLSVYQRLWVQAKPIFLSHPGLWMENLIGGMLHHVKDTRDKGIIFGFRIAAEVGPNAALSKSIREFFDRPLEHDRKIFAEIRERMTRMMTFTESGVHVPQIWSVIILLLRNKRWNMEHWHNYKEWLLVLQKCFNCSEPLIKAQAIIGWNRFVSVVGPEESTSRSLLKMLGKPILSQFDRRKTDKSASPPSQLALSSYYNLLYYTFRPSATPQHLDFIWEEYVLQPSSGIFSTVPALSDCLSRIISNLLWSTQPKIWTDRRIDDPSRMDTDELPSADCKWVRSRFASILKVFENLFKSSLWVDNVVATSNVALAWNSLCSALSLASSKEITPSGESMQAVAGVLSLLHRLWVAGPSSLNASNQDIFLDRFRYLSTTVIGSVGGISFTQKLLLSTADETFATVSTPTDRHRQLGTSPDSPILHLLRSISSAGWSVLPSQSYKDLVMGNVEAACKSKISRGSRLELLQKCAELSTAQTGVISRALSLTELVWDATAQTASNTLGSFSIEPARERDGSVSRDYDNVIKILLSGLRFPAASQGWSDLLESFVRVIQTEKSNQLIATMIVEPIAEHTICLPVGETYLPTKALFGHSLSIPFLQGTGLGINPGGGQPPGHAAFPSKFLDSVSRTLRLAYDEFGASDSHALAEFIKALTSFLGSGVPQFQSQVLQYLQPSLCLWLKDELHKINVVDLGDSADSRIVTAYGSLTSAVVHVLQTSVLHDLPSLETFEHVLLAGFESSHNSTTKKFVDLWTLTFGSKDSYTYPSNVLQAVESAESKIHSPILPLKNVAHDVQIFAPSPPKESTGRSTERLQPATRSLRSSELDCSPVMQAESSMAKEVEQETEPQLPNSFQSDITNAQYDNGATASRKRRTRRQMFSMIESIQSSSPATTPRKLGFNTPPHLRRVQSGDSNSELLLTPVLAPTENEDGFFGSSPTPGTKEPTPSANSNAAAPAPQDIPTSQETDPPSSPPEPHSRSPSPQKNRARTARRRAAKARKALVGASGIQSTVNSPATSRLATENNTTSHDVDTANDHDNDKENADLTPRPNMDTPGRRLRSARGKDSEPSSVPSPAPTVDSPNRTPVQKPRNGKSTAGFSIKRQKNSPSCSAQELAPEPLEMSSDTQGDSVMDSSEETETQIASQLGLDLELAVVVDQRAQPEKEQPVEEHSLRKRKRDDEDKSQPSSTRTDRRRSTRLSTAKDSLHAEPLDLNGTPPRSPAISNVSQSASPIKSLSPTATRRSTRNAQRKRNSNSAPEAISDAQNSPLPNPTANDETPRPSKRSRKSVRLGGHDVSESIENEPQSASQDTGLRKTRSRQHAIESQSVPEPPIFHPPSERMKTEPEIFADEDMDVEIVPEISMEEEHAAEQNTPPVSTEEATDSQISGNDRSIKFDQAQPEPTMDVDVDVEQSETQTGHDSVEATTKIATASIQTQEESSTLPRPEITQAGITQALRDVLGDLKLANLGPGALREVDDLLFNIRVEAHDASRRHNTSA</sequence>
<evidence type="ECO:0000256" key="6">
    <source>
        <dbReference type="ARBA" id="ARBA00023306"/>
    </source>
</evidence>
<dbReference type="PANTHER" id="PTHR22928:SF3">
    <property type="entry name" value="TELOMERE-ASSOCIATED PROTEIN RIF1"/>
    <property type="match status" value="1"/>
</dbReference>
<dbReference type="Pfam" id="PF12231">
    <property type="entry name" value="Rif1_N"/>
    <property type="match status" value="1"/>
</dbReference>
<feature type="compositionally biased region" description="Low complexity" evidence="7">
    <location>
        <begin position="1221"/>
        <end position="1243"/>
    </location>
</feature>
<reference evidence="9" key="2">
    <citation type="journal article" date="2023" name="IMA Fungus">
        <title>Comparative genomic study of the Penicillium genus elucidates a diverse pangenome and 15 lateral gene transfer events.</title>
        <authorList>
            <person name="Petersen C."/>
            <person name="Sorensen T."/>
            <person name="Nielsen M.R."/>
            <person name="Sondergaard T.E."/>
            <person name="Sorensen J.L."/>
            <person name="Fitzpatrick D.A."/>
            <person name="Frisvad J.C."/>
            <person name="Nielsen K.L."/>
        </authorList>
    </citation>
    <scope>NUCLEOTIDE SEQUENCE</scope>
    <source>
        <strain evidence="9">IBT 35675</strain>
    </source>
</reference>
<evidence type="ECO:0000256" key="4">
    <source>
        <dbReference type="ARBA" id="ARBA00022895"/>
    </source>
</evidence>
<reference evidence="9" key="1">
    <citation type="submission" date="2022-12" db="EMBL/GenBank/DDBJ databases">
        <authorList>
            <person name="Petersen C."/>
        </authorList>
    </citation>
    <scope>NUCLEOTIDE SEQUENCE</scope>
    <source>
        <strain evidence="9">IBT 35675</strain>
    </source>
</reference>
<gene>
    <name evidence="9" type="ORF">N7541_009952</name>
</gene>
<keyword evidence="4" id="KW-0779">Telomere</keyword>
<evidence type="ECO:0000256" key="5">
    <source>
        <dbReference type="ARBA" id="ARBA00023242"/>
    </source>
</evidence>
<evidence type="ECO:0000256" key="1">
    <source>
        <dbReference type="ARBA" id="ARBA00004123"/>
    </source>
</evidence>
<feature type="compositionally biased region" description="Polar residues" evidence="7">
    <location>
        <begin position="1121"/>
        <end position="1142"/>
    </location>
</feature>
<dbReference type="InterPro" id="IPR022031">
    <property type="entry name" value="Rif1_N"/>
</dbReference>
<dbReference type="EMBL" id="JAPZBR010000008">
    <property type="protein sequence ID" value="KAJ5340828.1"/>
    <property type="molecule type" value="Genomic_DNA"/>
</dbReference>
<feature type="compositionally biased region" description="Polar residues" evidence="7">
    <location>
        <begin position="1397"/>
        <end position="1407"/>
    </location>
</feature>
<dbReference type="Proteomes" id="UP001148299">
    <property type="component" value="Unassembled WGS sequence"/>
</dbReference>
<name>A0A9W9QMU5_PENBR</name>
<feature type="compositionally biased region" description="Polar residues" evidence="7">
    <location>
        <begin position="1576"/>
        <end position="1585"/>
    </location>
</feature>
<feature type="compositionally biased region" description="Polar residues" evidence="7">
    <location>
        <begin position="24"/>
        <end position="51"/>
    </location>
</feature>
<dbReference type="GO" id="GO:0005634">
    <property type="term" value="C:nucleus"/>
    <property type="evidence" value="ECO:0007669"/>
    <property type="project" value="UniProtKB-SubCell"/>
</dbReference>
<feature type="region of interest" description="Disordered" evidence="7">
    <location>
        <begin position="1073"/>
        <end position="1419"/>
    </location>
</feature>
<evidence type="ECO:0000256" key="3">
    <source>
        <dbReference type="ARBA" id="ARBA00022454"/>
    </source>
</evidence>
<feature type="region of interest" description="Disordered" evidence="7">
    <location>
        <begin position="1"/>
        <end position="56"/>
    </location>
</feature>
<keyword evidence="3" id="KW-0158">Chromosome</keyword>
<comment type="caution">
    <text evidence="9">The sequence shown here is derived from an EMBL/GenBank/DDBJ whole genome shotgun (WGS) entry which is preliminary data.</text>
</comment>